<name>K0R058_THAOC</name>
<dbReference type="SUPFAM" id="SSF57850">
    <property type="entry name" value="RING/U-box"/>
    <property type="match status" value="1"/>
</dbReference>
<dbReference type="GO" id="GO:0008270">
    <property type="term" value="F:zinc ion binding"/>
    <property type="evidence" value="ECO:0007669"/>
    <property type="project" value="UniProtKB-KW"/>
</dbReference>
<evidence type="ECO:0000256" key="4">
    <source>
        <dbReference type="PROSITE-ProRule" id="PRU00134"/>
    </source>
</evidence>
<dbReference type="AlphaFoldDB" id="K0R058"/>
<dbReference type="InterPro" id="IPR011990">
    <property type="entry name" value="TPR-like_helical_dom_sf"/>
</dbReference>
<keyword evidence="3" id="KW-0862">Zinc</keyword>
<dbReference type="PANTHER" id="PTHR43628">
    <property type="entry name" value="ACTIVATOR OF C KINASE PROTEIN 1-RELATED"/>
    <property type="match status" value="1"/>
</dbReference>
<comment type="caution">
    <text evidence="6">The sequence shown here is derived from an EMBL/GenBank/DDBJ whole genome shotgun (WGS) entry which is preliminary data.</text>
</comment>
<gene>
    <name evidence="6" type="ORF">THAOC_36455</name>
</gene>
<dbReference type="SMART" id="SM00671">
    <property type="entry name" value="SEL1"/>
    <property type="match status" value="3"/>
</dbReference>
<dbReference type="InterPro" id="IPR052945">
    <property type="entry name" value="Mitotic_Regulator"/>
</dbReference>
<dbReference type="InterPro" id="IPR006597">
    <property type="entry name" value="Sel1-like"/>
</dbReference>
<sequence length="301" mass="33497">MKCAPAVVDKSDEACANCGKHGSDTIKLKSCTACRLVKYCCVDCQKAHRKLHRKACKQRATELKDEQLYGQGHERPEEDFCPICTLPIPLPMDEHSGFNACCMKRICKGCHFAAEKRGIRDCPFCRTPLPDSDADLLAMAQARVAKKDPTAIFSLGQNYSSGDLGLQKDMKKSIELLTEAAELGSLEALYSLGLAYMNGDLVQRNEVKAAEFWTKAAMQGHVLSRNNLGCYEGQKGNYDRALKHLLISARMGHQGSLGAIKMMFTNGYVTKEQYAEVLKGYHDAVEEMKSHDRDEAKGRRY</sequence>
<dbReference type="Gene3D" id="6.10.140.2220">
    <property type="match status" value="1"/>
</dbReference>
<protein>
    <recommendedName>
        <fullName evidence="5">MYND-type domain-containing protein</fullName>
    </recommendedName>
</protein>
<dbReference type="PROSITE" id="PS50865">
    <property type="entry name" value="ZF_MYND_2"/>
    <property type="match status" value="1"/>
</dbReference>
<dbReference type="EMBL" id="AGNL01049000">
    <property type="protein sequence ID" value="EJK44965.1"/>
    <property type="molecule type" value="Genomic_DNA"/>
</dbReference>
<dbReference type="OrthoDB" id="442451at2759"/>
<keyword evidence="1" id="KW-0479">Metal-binding</keyword>
<dbReference type="Pfam" id="PF08238">
    <property type="entry name" value="Sel1"/>
    <property type="match status" value="3"/>
</dbReference>
<dbReference type="SUPFAM" id="SSF81901">
    <property type="entry name" value="HCP-like"/>
    <property type="match status" value="1"/>
</dbReference>
<dbReference type="PANTHER" id="PTHR43628:SF1">
    <property type="entry name" value="CHITIN SYNTHASE REGULATORY FACTOR 2-RELATED"/>
    <property type="match status" value="1"/>
</dbReference>
<evidence type="ECO:0000313" key="7">
    <source>
        <dbReference type="Proteomes" id="UP000266841"/>
    </source>
</evidence>
<organism evidence="6 7">
    <name type="scientific">Thalassiosira oceanica</name>
    <name type="common">Marine diatom</name>
    <dbReference type="NCBI Taxonomy" id="159749"/>
    <lineage>
        <taxon>Eukaryota</taxon>
        <taxon>Sar</taxon>
        <taxon>Stramenopiles</taxon>
        <taxon>Ochrophyta</taxon>
        <taxon>Bacillariophyta</taxon>
        <taxon>Coscinodiscophyceae</taxon>
        <taxon>Thalassiosirophycidae</taxon>
        <taxon>Thalassiosirales</taxon>
        <taxon>Thalassiosiraceae</taxon>
        <taxon>Thalassiosira</taxon>
    </lineage>
</organism>
<dbReference type="InterPro" id="IPR002893">
    <property type="entry name" value="Znf_MYND"/>
</dbReference>
<keyword evidence="2 4" id="KW-0863">Zinc-finger</keyword>
<dbReference type="PROSITE" id="PS01360">
    <property type="entry name" value="ZF_MYND_1"/>
    <property type="match status" value="1"/>
</dbReference>
<dbReference type="Proteomes" id="UP000266841">
    <property type="component" value="Unassembled WGS sequence"/>
</dbReference>
<reference evidence="6 7" key="1">
    <citation type="journal article" date="2012" name="Genome Biol.">
        <title>Genome and low-iron response of an oceanic diatom adapted to chronic iron limitation.</title>
        <authorList>
            <person name="Lommer M."/>
            <person name="Specht M."/>
            <person name="Roy A.S."/>
            <person name="Kraemer L."/>
            <person name="Andreson R."/>
            <person name="Gutowska M.A."/>
            <person name="Wolf J."/>
            <person name="Bergner S.V."/>
            <person name="Schilhabel M.B."/>
            <person name="Klostermeier U.C."/>
            <person name="Beiko R.G."/>
            <person name="Rosenstiel P."/>
            <person name="Hippler M."/>
            <person name="Laroche J."/>
        </authorList>
    </citation>
    <scope>NUCLEOTIDE SEQUENCE [LARGE SCALE GENOMIC DNA]</scope>
    <source>
        <strain evidence="6 7">CCMP1005</strain>
    </source>
</reference>
<evidence type="ECO:0000256" key="2">
    <source>
        <dbReference type="ARBA" id="ARBA00022771"/>
    </source>
</evidence>
<evidence type="ECO:0000259" key="5">
    <source>
        <dbReference type="PROSITE" id="PS50865"/>
    </source>
</evidence>
<evidence type="ECO:0000256" key="3">
    <source>
        <dbReference type="ARBA" id="ARBA00022833"/>
    </source>
</evidence>
<evidence type="ECO:0000256" key="1">
    <source>
        <dbReference type="ARBA" id="ARBA00022723"/>
    </source>
</evidence>
<evidence type="ECO:0000313" key="6">
    <source>
        <dbReference type="EMBL" id="EJK44965.1"/>
    </source>
</evidence>
<keyword evidence="7" id="KW-1185">Reference proteome</keyword>
<dbReference type="SUPFAM" id="SSF144232">
    <property type="entry name" value="HIT/MYND zinc finger-like"/>
    <property type="match status" value="1"/>
</dbReference>
<proteinExistence type="predicted"/>
<feature type="domain" description="MYND-type" evidence="5">
    <location>
        <begin position="15"/>
        <end position="56"/>
    </location>
</feature>
<dbReference type="Pfam" id="PF01753">
    <property type="entry name" value="zf-MYND"/>
    <property type="match status" value="1"/>
</dbReference>
<dbReference type="Gene3D" id="1.25.40.10">
    <property type="entry name" value="Tetratricopeptide repeat domain"/>
    <property type="match status" value="1"/>
</dbReference>
<accession>K0R058</accession>